<gene>
    <name evidence="2" type="ORF">BEI59_16365</name>
</gene>
<dbReference type="Proteomes" id="UP000094271">
    <property type="component" value="Unassembled WGS sequence"/>
</dbReference>
<name>A0A1E3UJ90_9FIRM</name>
<evidence type="ECO:0000313" key="2">
    <source>
        <dbReference type="EMBL" id="ODR50425.1"/>
    </source>
</evidence>
<dbReference type="AlphaFoldDB" id="A0A1E3UJ90"/>
<proteinExistence type="predicted"/>
<reference evidence="2 3" key="1">
    <citation type="submission" date="2016-08" db="EMBL/GenBank/DDBJ databases">
        <authorList>
            <person name="Seilhamer J.J."/>
        </authorList>
    </citation>
    <scope>NUCLEOTIDE SEQUENCE [LARGE SCALE GENOMIC DNA]</scope>
    <source>
        <strain evidence="2 3">NML150140-1</strain>
    </source>
</reference>
<dbReference type="OrthoDB" id="2064461at2"/>
<organism evidence="2 3">
    <name type="scientific">Eisenbergiella tayi</name>
    <dbReference type="NCBI Taxonomy" id="1432052"/>
    <lineage>
        <taxon>Bacteria</taxon>
        <taxon>Bacillati</taxon>
        <taxon>Bacillota</taxon>
        <taxon>Clostridia</taxon>
        <taxon>Lachnospirales</taxon>
        <taxon>Lachnospiraceae</taxon>
        <taxon>Eisenbergiella</taxon>
    </lineage>
</organism>
<keyword evidence="1" id="KW-0175">Coiled coil</keyword>
<evidence type="ECO:0000256" key="1">
    <source>
        <dbReference type="SAM" id="Coils"/>
    </source>
</evidence>
<protein>
    <submittedName>
        <fullName evidence="2">Uncharacterized protein</fullName>
    </submittedName>
</protein>
<dbReference type="RefSeq" id="WP_069431760.1">
    <property type="nucleotide sequence ID" value="NZ_MEHA01000011.1"/>
</dbReference>
<evidence type="ECO:0000313" key="3">
    <source>
        <dbReference type="Proteomes" id="UP000094271"/>
    </source>
</evidence>
<accession>A0A1E3UJ90</accession>
<feature type="coiled-coil region" evidence="1">
    <location>
        <begin position="31"/>
        <end position="58"/>
    </location>
</feature>
<dbReference type="EMBL" id="MEHA01000011">
    <property type="protein sequence ID" value="ODR50425.1"/>
    <property type="molecule type" value="Genomic_DNA"/>
</dbReference>
<comment type="caution">
    <text evidence="2">The sequence shown here is derived from an EMBL/GenBank/DDBJ whole genome shotgun (WGS) entry which is preliminary data.</text>
</comment>
<sequence length="114" mass="12966">MMQKLKEEITAAANRELNRANEQFPLFTSKHEGVAVAYEELEESKEALEELEASFKCLWDDVRGKETPCYLKEEITPLKIADYAINLACEAVQTAAMLMKYEMSLNPAVESEDE</sequence>